<feature type="domain" description="MATH" evidence="1">
    <location>
        <begin position="27"/>
        <end position="91"/>
    </location>
</feature>
<proteinExistence type="predicted"/>
<sequence>MASPSVETESSKISMVVERWQYYQVEQLSPIHHFNGYPWRLRLACMKGCNKICLSLICEKSIEAELWECSAMIKSSLRNYAIKHNFTSWDKNSQQFRMWNGNLDEGDK</sequence>
<comment type="caution">
    <text evidence="2">The sequence shown here is derived from an EMBL/GenBank/DDBJ whole genome shotgun (WGS) entry which is preliminary data.</text>
</comment>
<keyword evidence="3" id="KW-1185">Reference proteome</keyword>
<name>A0AAN5IAR4_9BILA</name>
<feature type="non-terminal residue" evidence="2">
    <location>
        <position position="108"/>
    </location>
</feature>
<dbReference type="Proteomes" id="UP001328107">
    <property type="component" value="Unassembled WGS sequence"/>
</dbReference>
<evidence type="ECO:0000259" key="1">
    <source>
        <dbReference type="Pfam" id="PF00917"/>
    </source>
</evidence>
<dbReference type="Gene3D" id="2.60.210.10">
    <property type="entry name" value="Apoptosis, Tumor Necrosis Factor Receptor Associated Protein 2, Chain A"/>
    <property type="match status" value="1"/>
</dbReference>
<accession>A0AAN5IAR4</accession>
<protein>
    <recommendedName>
        <fullName evidence="1">MATH domain-containing protein</fullName>
    </recommendedName>
</protein>
<reference evidence="3" key="1">
    <citation type="submission" date="2022-10" db="EMBL/GenBank/DDBJ databases">
        <title>Genome assembly of Pristionchus species.</title>
        <authorList>
            <person name="Yoshida K."/>
            <person name="Sommer R.J."/>
        </authorList>
    </citation>
    <scope>NUCLEOTIDE SEQUENCE [LARGE SCALE GENOMIC DNA]</scope>
    <source>
        <strain evidence="3">RS5460</strain>
    </source>
</reference>
<gene>
    <name evidence="2" type="ORF">PMAYCL1PPCAC_27944</name>
</gene>
<dbReference type="InterPro" id="IPR008974">
    <property type="entry name" value="TRAF-like"/>
</dbReference>
<organism evidence="2 3">
    <name type="scientific">Pristionchus mayeri</name>
    <dbReference type="NCBI Taxonomy" id="1317129"/>
    <lineage>
        <taxon>Eukaryota</taxon>
        <taxon>Metazoa</taxon>
        <taxon>Ecdysozoa</taxon>
        <taxon>Nematoda</taxon>
        <taxon>Chromadorea</taxon>
        <taxon>Rhabditida</taxon>
        <taxon>Rhabditina</taxon>
        <taxon>Diplogasteromorpha</taxon>
        <taxon>Diplogasteroidea</taxon>
        <taxon>Neodiplogasteridae</taxon>
        <taxon>Pristionchus</taxon>
    </lineage>
</organism>
<dbReference type="InterPro" id="IPR002083">
    <property type="entry name" value="MATH/TRAF_dom"/>
</dbReference>
<evidence type="ECO:0000313" key="2">
    <source>
        <dbReference type="EMBL" id="GMR57749.1"/>
    </source>
</evidence>
<dbReference type="AlphaFoldDB" id="A0AAN5IAR4"/>
<evidence type="ECO:0000313" key="3">
    <source>
        <dbReference type="Proteomes" id="UP001328107"/>
    </source>
</evidence>
<dbReference type="EMBL" id="BTRK01000006">
    <property type="protein sequence ID" value="GMR57749.1"/>
    <property type="molecule type" value="Genomic_DNA"/>
</dbReference>
<dbReference type="Pfam" id="PF00917">
    <property type="entry name" value="MATH"/>
    <property type="match status" value="1"/>
</dbReference>